<evidence type="ECO:0000259" key="6">
    <source>
        <dbReference type="Pfam" id="PF01699"/>
    </source>
</evidence>
<feature type="transmembrane region" description="Helical" evidence="5">
    <location>
        <begin position="35"/>
        <end position="54"/>
    </location>
</feature>
<dbReference type="InterPro" id="IPR044880">
    <property type="entry name" value="NCX_ion-bd_dom_sf"/>
</dbReference>
<feature type="transmembrane region" description="Helical" evidence="5">
    <location>
        <begin position="282"/>
        <end position="309"/>
    </location>
</feature>
<feature type="transmembrane region" description="Helical" evidence="5">
    <location>
        <begin position="167"/>
        <end position="186"/>
    </location>
</feature>
<keyword evidence="4 5" id="KW-0472">Membrane</keyword>
<organism evidence="7 8">
    <name type="scientific">Soonwooa buanensis</name>
    <dbReference type="NCBI Taxonomy" id="619805"/>
    <lineage>
        <taxon>Bacteria</taxon>
        <taxon>Pseudomonadati</taxon>
        <taxon>Bacteroidota</taxon>
        <taxon>Flavobacteriia</taxon>
        <taxon>Flavobacteriales</taxon>
        <taxon>Weeksellaceae</taxon>
        <taxon>Chryseobacterium group</taxon>
        <taxon>Soonwooa</taxon>
    </lineage>
</organism>
<dbReference type="GO" id="GO:0015385">
    <property type="term" value="F:sodium:proton antiporter activity"/>
    <property type="evidence" value="ECO:0007669"/>
    <property type="project" value="TreeGrafter"/>
</dbReference>
<feature type="transmembrane region" description="Helical" evidence="5">
    <location>
        <begin position="215"/>
        <end position="232"/>
    </location>
</feature>
<keyword evidence="3 5" id="KW-1133">Transmembrane helix</keyword>
<feature type="transmembrane region" description="Helical" evidence="5">
    <location>
        <begin position="341"/>
        <end position="360"/>
    </location>
</feature>
<keyword evidence="8" id="KW-1185">Reference proteome</keyword>
<accession>A0A1T5E6Z2</accession>
<evidence type="ECO:0000256" key="3">
    <source>
        <dbReference type="ARBA" id="ARBA00022989"/>
    </source>
</evidence>
<feature type="transmembrane region" description="Helical" evidence="5">
    <location>
        <begin position="252"/>
        <end position="270"/>
    </location>
</feature>
<dbReference type="Gene3D" id="1.20.1420.30">
    <property type="entry name" value="NCX, central ion-binding region"/>
    <property type="match status" value="1"/>
</dbReference>
<name>A0A1T5E6Z2_9FLAO</name>
<feature type="transmembrane region" description="Helical" evidence="5">
    <location>
        <begin position="135"/>
        <end position="155"/>
    </location>
</feature>
<evidence type="ECO:0000313" key="7">
    <source>
        <dbReference type="EMBL" id="SKB79576.1"/>
    </source>
</evidence>
<feature type="transmembrane region" description="Helical" evidence="5">
    <location>
        <begin position="66"/>
        <end position="90"/>
    </location>
</feature>
<keyword evidence="2 5" id="KW-0812">Transmembrane</keyword>
<gene>
    <name evidence="7" type="ORF">SAMN05660477_01152</name>
</gene>
<dbReference type="Proteomes" id="UP000191112">
    <property type="component" value="Unassembled WGS sequence"/>
</dbReference>
<dbReference type="GO" id="GO:0005886">
    <property type="term" value="C:plasma membrane"/>
    <property type="evidence" value="ECO:0007669"/>
    <property type="project" value="TreeGrafter"/>
</dbReference>
<dbReference type="PANTHER" id="PTHR37958:SF1">
    <property type="entry name" value="SODIUM-POTASSIUM_PROTON ANTIPORTER CHAA"/>
    <property type="match status" value="1"/>
</dbReference>
<dbReference type="Pfam" id="PF01699">
    <property type="entry name" value="Na_Ca_ex"/>
    <property type="match status" value="2"/>
</dbReference>
<protein>
    <submittedName>
        <fullName evidence="7">Ca2+:H+ antiporter</fullName>
    </submittedName>
</protein>
<dbReference type="InterPro" id="IPR052946">
    <property type="entry name" value="Alkaline_pH_Ca-Antiporter"/>
</dbReference>
<evidence type="ECO:0000256" key="4">
    <source>
        <dbReference type="ARBA" id="ARBA00023136"/>
    </source>
</evidence>
<dbReference type="GO" id="GO:0015386">
    <property type="term" value="F:potassium:proton antiporter activity"/>
    <property type="evidence" value="ECO:0007669"/>
    <property type="project" value="TreeGrafter"/>
</dbReference>
<sequence length="361" mass="38654">MTNRISMKLKLHWTHVFPILAWIYYFTGITDNNGWFSLIGAVLLITCVLSAVHHAEVVALKVGEPFGTIILALAITIIEVALIISLMIAGGDSAVTLARDTVFAAIMLILNGILGACLLVGGAKFHEQYFARSSANTALVSLVAILVLTLVLPNYTTSINAPLFNNAQLIFFAIASLVIYGTFLMVQTVRHRNYFLAEGEGEHDNVVPPTNTNTIVSLVYLLICLGIVVLMAKALSPKIEEIVHNAGAPKSLVGVIIAAVVLLPEGVAAIKAARRNHLQTSLNLALGSALASIGLTIPAVAIVCLIYDFPLVLGLDIKSMVLMALSLYIVMLSLNRGKTNVLYGVVLLVVLMAYIFTVIVP</sequence>
<evidence type="ECO:0000256" key="5">
    <source>
        <dbReference type="SAM" id="Phobius"/>
    </source>
</evidence>
<proteinExistence type="predicted"/>
<evidence type="ECO:0000313" key="8">
    <source>
        <dbReference type="Proteomes" id="UP000191112"/>
    </source>
</evidence>
<comment type="subcellular location">
    <subcellularLocation>
        <location evidence="1">Membrane</location>
        <topology evidence="1">Multi-pass membrane protein</topology>
    </subcellularLocation>
</comment>
<feature type="transmembrane region" description="Helical" evidence="5">
    <location>
        <begin position="102"/>
        <end position="123"/>
    </location>
</feature>
<feature type="transmembrane region" description="Helical" evidence="5">
    <location>
        <begin position="12"/>
        <end position="29"/>
    </location>
</feature>
<dbReference type="AlphaFoldDB" id="A0A1T5E6Z2"/>
<evidence type="ECO:0000256" key="1">
    <source>
        <dbReference type="ARBA" id="ARBA00004141"/>
    </source>
</evidence>
<feature type="transmembrane region" description="Helical" evidence="5">
    <location>
        <begin position="315"/>
        <end position="334"/>
    </location>
</feature>
<feature type="domain" description="Sodium/calcium exchanger membrane region" evidence="6">
    <location>
        <begin position="35"/>
        <end position="188"/>
    </location>
</feature>
<dbReference type="PANTHER" id="PTHR37958">
    <property type="entry name" value="SODIUM-POTASSIUM/PROTON ANTIPORTER CHAA"/>
    <property type="match status" value="1"/>
</dbReference>
<dbReference type="EMBL" id="FUYZ01000003">
    <property type="protein sequence ID" value="SKB79576.1"/>
    <property type="molecule type" value="Genomic_DNA"/>
</dbReference>
<evidence type="ECO:0000256" key="2">
    <source>
        <dbReference type="ARBA" id="ARBA00022692"/>
    </source>
</evidence>
<reference evidence="7 8" key="1">
    <citation type="submission" date="2017-02" db="EMBL/GenBank/DDBJ databases">
        <authorList>
            <person name="Peterson S.W."/>
        </authorList>
    </citation>
    <scope>NUCLEOTIDE SEQUENCE [LARGE SCALE GENOMIC DNA]</scope>
    <source>
        <strain evidence="7 8">DSM 22323</strain>
    </source>
</reference>
<dbReference type="InterPro" id="IPR004837">
    <property type="entry name" value="NaCa_Exmemb"/>
</dbReference>
<feature type="domain" description="Sodium/calcium exchanger membrane region" evidence="6">
    <location>
        <begin position="217"/>
        <end position="359"/>
    </location>
</feature>
<dbReference type="STRING" id="619805.SAMN05660477_01152"/>